<geneLocation type="plasmid" evidence="3"/>
<feature type="transmembrane region" description="Helical" evidence="1">
    <location>
        <begin position="49"/>
        <end position="70"/>
    </location>
</feature>
<evidence type="ECO:0000313" key="2">
    <source>
        <dbReference type="EMBL" id="AHZ73304.1"/>
    </source>
</evidence>
<dbReference type="AlphaFoldDB" id="A0A024EK53"/>
<name>A0A024EK53_9PSED</name>
<accession>A0A024EK53</accession>
<keyword evidence="1" id="KW-0472">Membrane</keyword>
<dbReference type="Proteomes" id="UP000026913">
    <property type="component" value="Plasmid unnamed"/>
</dbReference>
<proteinExistence type="predicted"/>
<sequence length="90" mass="10466">MRRELTETSMTKVQAKALKIWVVILWTALWCWVYVVGHGEPLELLPDVSVNLLLFCLAGWSWPWGVAGLWRMTQERQKQRVSKAQVQARS</sequence>
<evidence type="ECO:0000256" key="1">
    <source>
        <dbReference type="SAM" id="Phobius"/>
    </source>
</evidence>
<reference evidence="2 3" key="1">
    <citation type="journal article" date="2012" name="J. Bacteriol.">
        <title>Genome sequence of cold-adapted Pseudomonas mandelii strain JR-1.</title>
        <authorList>
            <person name="Jang S.H."/>
            <person name="Kim J."/>
            <person name="Kim J."/>
            <person name="Hong S."/>
            <person name="Lee C."/>
        </authorList>
    </citation>
    <scope>NUCLEOTIDE SEQUENCE [LARGE SCALE GENOMIC DNA]</scope>
    <source>
        <strain evidence="2 3">JR-1</strain>
        <plasmid evidence="3">Plasmid</plasmid>
    </source>
</reference>
<evidence type="ECO:0000313" key="3">
    <source>
        <dbReference type="Proteomes" id="UP000026913"/>
    </source>
</evidence>
<keyword evidence="2" id="KW-0614">Plasmid</keyword>
<keyword evidence="1" id="KW-1133">Transmembrane helix</keyword>
<dbReference type="KEGG" id="pman:OU5_P0052"/>
<gene>
    <name evidence="2" type="ORF">OU5_P0052</name>
</gene>
<keyword evidence="1" id="KW-0812">Transmembrane</keyword>
<feature type="transmembrane region" description="Helical" evidence="1">
    <location>
        <begin position="20"/>
        <end position="37"/>
    </location>
</feature>
<organism evidence="2 3">
    <name type="scientific">Pseudomonas mandelii JR-1</name>
    <dbReference type="NCBI Taxonomy" id="1147786"/>
    <lineage>
        <taxon>Bacteria</taxon>
        <taxon>Pseudomonadati</taxon>
        <taxon>Pseudomonadota</taxon>
        <taxon>Gammaproteobacteria</taxon>
        <taxon>Pseudomonadales</taxon>
        <taxon>Pseudomonadaceae</taxon>
        <taxon>Pseudomonas</taxon>
    </lineage>
</organism>
<dbReference type="EMBL" id="CP005961">
    <property type="protein sequence ID" value="AHZ73304.1"/>
    <property type="molecule type" value="Genomic_DNA"/>
</dbReference>
<dbReference type="HOGENOM" id="CLU_2438494_0_0_6"/>
<protein>
    <submittedName>
        <fullName evidence="2">Uncharacterized protein</fullName>
    </submittedName>
</protein>